<comment type="caution">
    <text evidence="7">The sequence shown here is derived from an EMBL/GenBank/DDBJ whole genome shotgun (WGS) entry which is preliminary data.</text>
</comment>
<organism evidence="7 8">
    <name type="scientific">Spirosoma telluris</name>
    <dbReference type="NCBI Taxonomy" id="2183553"/>
    <lineage>
        <taxon>Bacteria</taxon>
        <taxon>Pseudomonadati</taxon>
        <taxon>Bacteroidota</taxon>
        <taxon>Cytophagia</taxon>
        <taxon>Cytophagales</taxon>
        <taxon>Cytophagaceae</taxon>
        <taxon>Spirosoma</taxon>
    </lineage>
</organism>
<dbReference type="PANTHER" id="PTHR33217">
    <property type="entry name" value="TRANSPOSASE FOR INSERTION SEQUENCE ELEMENT IS1081"/>
    <property type="match status" value="1"/>
</dbReference>
<gene>
    <name evidence="7" type="ORF">HMF3257_33525</name>
</gene>
<dbReference type="OrthoDB" id="9779930at2"/>
<dbReference type="Pfam" id="PF00872">
    <property type="entry name" value="Transposase_mut"/>
    <property type="match status" value="1"/>
</dbReference>
<comment type="similarity">
    <text evidence="2 6">Belongs to the transposase mutator family.</text>
</comment>
<dbReference type="GO" id="GO:0004803">
    <property type="term" value="F:transposase activity"/>
    <property type="evidence" value="ECO:0007669"/>
    <property type="project" value="UniProtKB-UniRule"/>
</dbReference>
<reference evidence="7 8" key="1">
    <citation type="submission" date="2018-06" db="EMBL/GenBank/DDBJ databases">
        <title>Spirosoma sp. HMF3257 Genome sequencing and assembly.</title>
        <authorList>
            <person name="Kang H."/>
            <person name="Cha I."/>
            <person name="Kim H."/>
            <person name="Kang J."/>
            <person name="Joh K."/>
        </authorList>
    </citation>
    <scope>NUCLEOTIDE SEQUENCE [LARGE SCALE GENOMIC DNA]</scope>
    <source>
        <strain evidence="7 8">HMF3257</strain>
    </source>
</reference>
<dbReference type="EMBL" id="QLII01000001">
    <property type="protein sequence ID" value="RAI77826.1"/>
    <property type="molecule type" value="Genomic_DNA"/>
</dbReference>
<name>A0A327NUY2_9BACT</name>
<keyword evidence="4 6" id="KW-0238">DNA-binding</keyword>
<dbReference type="RefSeq" id="WP_111348883.1">
    <property type="nucleotide sequence ID" value="NZ_QLII01000001.1"/>
</dbReference>
<evidence type="ECO:0000256" key="3">
    <source>
        <dbReference type="ARBA" id="ARBA00022578"/>
    </source>
</evidence>
<dbReference type="GO" id="GO:0006313">
    <property type="term" value="P:DNA transposition"/>
    <property type="evidence" value="ECO:0007669"/>
    <property type="project" value="UniProtKB-UniRule"/>
</dbReference>
<accession>A0A327NUY2</accession>
<dbReference type="PANTHER" id="PTHR33217:SF8">
    <property type="entry name" value="MUTATOR FAMILY TRANSPOSASE"/>
    <property type="match status" value="1"/>
</dbReference>
<keyword evidence="6" id="KW-0814">Transposable element</keyword>
<dbReference type="InterPro" id="IPR001207">
    <property type="entry name" value="Transposase_mutator"/>
</dbReference>
<keyword evidence="3 6" id="KW-0815">Transposition</keyword>
<dbReference type="GO" id="GO:0003677">
    <property type="term" value="F:DNA binding"/>
    <property type="evidence" value="ECO:0007669"/>
    <property type="project" value="UniProtKB-UniRule"/>
</dbReference>
<sequence length="81" mass="9328">MEFWLQCSKTCFRLSYRILSLLPGSYLGDAESARFWLSALTDLQNRGVRDLLITSIDYLKGFGDAIETVFPLLPFILYPFL</sequence>
<evidence type="ECO:0000256" key="2">
    <source>
        <dbReference type="ARBA" id="ARBA00010961"/>
    </source>
</evidence>
<dbReference type="AlphaFoldDB" id="A0A327NUY2"/>
<evidence type="ECO:0000256" key="5">
    <source>
        <dbReference type="ARBA" id="ARBA00023172"/>
    </source>
</evidence>
<evidence type="ECO:0000256" key="4">
    <source>
        <dbReference type="ARBA" id="ARBA00023125"/>
    </source>
</evidence>
<protein>
    <recommendedName>
        <fullName evidence="6">Mutator family transposase</fullName>
    </recommendedName>
</protein>
<evidence type="ECO:0000313" key="7">
    <source>
        <dbReference type="EMBL" id="RAI77826.1"/>
    </source>
</evidence>
<keyword evidence="5 6" id="KW-0233">DNA recombination</keyword>
<evidence type="ECO:0000256" key="1">
    <source>
        <dbReference type="ARBA" id="ARBA00002190"/>
    </source>
</evidence>
<comment type="function">
    <text evidence="1 6">Required for the transposition of the insertion element.</text>
</comment>
<proteinExistence type="inferred from homology"/>
<keyword evidence="8" id="KW-1185">Reference proteome</keyword>
<evidence type="ECO:0000256" key="6">
    <source>
        <dbReference type="RuleBase" id="RU365089"/>
    </source>
</evidence>
<dbReference type="Proteomes" id="UP000249016">
    <property type="component" value="Unassembled WGS sequence"/>
</dbReference>
<evidence type="ECO:0000313" key="8">
    <source>
        <dbReference type="Proteomes" id="UP000249016"/>
    </source>
</evidence>